<proteinExistence type="predicted"/>
<reference evidence="2" key="1">
    <citation type="submission" date="2020-10" db="EMBL/GenBank/DDBJ databases">
        <authorList>
            <person name="Delgado J.A."/>
            <person name="Gonzalez J.M."/>
        </authorList>
    </citation>
    <scope>NUCLEOTIDE SEQUENCE</scope>
    <source>
        <strain evidence="2">23.6</strain>
    </source>
</reference>
<gene>
    <name evidence="2" type="ORF">IMI45_16630</name>
</gene>
<feature type="transmembrane region" description="Helical" evidence="1">
    <location>
        <begin position="15"/>
        <end position="33"/>
    </location>
</feature>
<feature type="transmembrane region" description="Helical" evidence="1">
    <location>
        <begin position="45"/>
        <end position="65"/>
    </location>
</feature>
<dbReference type="EMBL" id="CP063414">
    <property type="protein sequence ID" value="UOE75890.1"/>
    <property type="molecule type" value="Genomic_DNA"/>
</dbReference>
<dbReference type="AlphaFoldDB" id="A0AB38R0G7"/>
<dbReference type="Proteomes" id="UP001058458">
    <property type="component" value="Chromosome"/>
</dbReference>
<evidence type="ECO:0000256" key="1">
    <source>
        <dbReference type="SAM" id="Phobius"/>
    </source>
</evidence>
<dbReference type="RefSeq" id="WP_256833300.1">
    <property type="nucleotide sequence ID" value="NZ_CP063414.1"/>
</dbReference>
<evidence type="ECO:0000313" key="3">
    <source>
        <dbReference type="Proteomes" id="UP001058458"/>
    </source>
</evidence>
<keyword evidence="1" id="KW-0472">Membrane</keyword>
<sequence>MPKASLLLYECDFLAVYQQLLGFSAYLFTIFLPKLQTILSMLKPVPLLALHFHIWTMLAIAGFGLRCQSQTKTFLPMMDIHWQEGCLQSIPLNMFEHTCGHTDSQG</sequence>
<accession>A0AB38R0G7</accession>
<protein>
    <submittedName>
        <fullName evidence="2">Uncharacterized protein</fullName>
    </submittedName>
</protein>
<evidence type="ECO:0000313" key="2">
    <source>
        <dbReference type="EMBL" id="UOE75890.1"/>
    </source>
</evidence>
<name>A0AB38R0G7_PARTM</name>
<keyword evidence="1" id="KW-0812">Transmembrane</keyword>
<organism evidence="2 3">
    <name type="scientific">Parageobacillus thermoglucosidasius</name>
    <name type="common">Geobacillus thermoglucosidasius</name>
    <dbReference type="NCBI Taxonomy" id="1426"/>
    <lineage>
        <taxon>Bacteria</taxon>
        <taxon>Bacillati</taxon>
        <taxon>Bacillota</taxon>
        <taxon>Bacilli</taxon>
        <taxon>Bacillales</taxon>
        <taxon>Anoxybacillaceae</taxon>
        <taxon>Parageobacillus</taxon>
    </lineage>
</organism>
<keyword evidence="1" id="KW-1133">Transmembrane helix</keyword>